<keyword evidence="4" id="KW-0456">Lyase</keyword>
<feature type="domain" description="Heparin-sulfate lyase N-terminal" evidence="6">
    <location>
        <begin position="16"/>
        <end position="341"/>
    </location>
</feature>
<keyword evidence="3" id="KW-0574">Periplasm</keyword>
<evidence type="ECO:0000259" key="5">
    <source>
        <dbReference type="Pfam" id="PF07940"/>
    </source>
</evidence>
<keyword evidence="2" id="KW-0732">Signal</keyword>
<feature type="domain" description="Heparinase II/III-like C-terminal" evidence="5">
    <location>
        <begin position="379"/>
        <end position="532"/>
    </location>
</feature>
<dbReference type="PANTHER" id="PTHR39210">
    <property type="entry name" value="HEPARIN-SULFATE LYASE"/>
    <property type="match status" value="1"/>
</dbReference>
<evidence type="ECO:0000256" key="2">
    <source>
        <dbReference type="ARBA" id="ARBA00022729"/>
    </source>
</evidence>
<sequence>MYKLEKIELVYNTVKFMRRKQIKSRIIYQLRKKTSRKIQLLEVDNVKNNFTYYDSMVVNSLKNSSEIVVDFQKVSDLDNKKFTFLNNLSFGFQGKIDWSANPFDYRLWNFNLNYFDFLNDFSYAYLIDRDIKWMEKGTEYILDWWHTNKSHYDSNLWDPYVVAKRVFNISLFFSVLDEASKKRYKKEYGNIIKTHVNFLEKNIEEYLGANHLIMDGKGLVFGGVFLNEISIIKTGINLLKRELQEQVLESGMHYEMSSSYHIEVLMHFMEVGILLNRNGFQDEGKYFIDQIHKMFECLYEFMMPNSEIPLINDSTLDYPIQASNILECGSLLYSDSKYLKYCPEKTSTYTYMLFGTEGVKKIQKMRRNPVTCAGLSVHEHGGYYIIKDSLEGIGGLYLLFDCGSCGPDYNLGHTHADSLNVILTLGEKKVFVDTGTYTYQISKERDYLRSTAAHNTLCIDGISSSQVWKAFRTAKRAYSHIIKYDQSESYVHISAEHDGYTKTLKGSKLFHRRTVIYFKNIGIIFVDKVYGRFEKMHNLEVNYYLGEEFDQINSRGIKFENSNTIVKTNFDMKIKDSKGAEQFNIHKMLKNIKSNTTVGSEAIYITVVDLYGDKINILDNGSVIFINTTDTSYEYDTKLDKICEINKENGW</sequence>
<dbReference type="Gene3D" id="1.50.10.100">
    <property type="entry name" value="Chondroitin AC/alginate lyase"/>
    <property type="match status" value="1"/>
</dbReference>
<protein>
    <submittedName>
        <fullName evidence="7">Uncharacterized protein</fullName>
    </submittedName>
</protein>
<name>B7IQS4_BACC2</name>
<evidence type="ECO:0000256" key="4">
    <source>
        <dbReference type="ARBA" id="ARBA00023239"/>
    </source>
</evidence>
<dbReference type="InterPro" id="IPR031680">
    <property type="entry name" value="Hepar_II_III_N"/>
</dbReference>
<organism evidence="7 8">
    <name type="scientific">Bacillus cereus (strain G9842)</name>
    <dbReference type="NCBI Taxonomy" id="405531"/>
    <lineage>
        <taxon>Bacteria</taxon>
        <taxon>Bacillati</taxon>
        <taxon>Bacillota</taxon>
        <taxon>Bacilli</taxon>
        <taxon>Bacillales</taxon>
        <taxon>Bacillaceae</taxon>
        <taxon>Bacillus</taxon>
        <taxon>Bacillus cereus group</taxon>
    </lineage>
</organism>
<dbReference type="HOGENOM" id="CLU_022012_3_0_9"/>
<dbReference type="Gene3D" id="2.70.98.70">
    <property type="match status" value="1"/>
</dbReference>
<dbReference type="InterPro" id="IPR012480">
    <property type="entry name" value="Hepar_II_III_C"/>
</dbReference>
<evidence type="ECO:0000313" key="8">
    <source>
        <dbReference type="Proteomes" id="UP000006744"/>
    </source>
</evidence>
<evidence type="ECO:0000313" key="7">
    <source>
        <dbReference type="EMBL" id="ACK98221.1"/>
    </source>
</evidence>
<dbReference type="GO" id="GO:0016829">
    <property type="term" value="F:lyase activity"/>
    <property type="evidence" value="ECO:0007669"/>
    <property type="project" value="UniProtKB-KW"/>
</dbReference>
<evidence type="ECO:0000256" key="1">
    <source>
        <dbReference type="ARBA" id="ARBA00004418"/>
    </source>
</evidence>
<dbReference type="InterPro" id="IPR008929">
    <property type="entry name" value="Chondroitin_lyas"/>
</dbReference>
<dbReference type="KEGG" id="bcg:BCG9842_B5558"/>
<dbReference type="GO" id="GO:0042597">
    <property type="term" value="C:periplasmic space"/>
    <property type="evidence" value="ECO:0007669"/>
    <property type="project" value="UniProtKB-SubCell"/>
</dbReference>
<accession>B7IQS4</accession>
<evidence type="ECO:0000259" key="6">
    <source>
        <dbReference type="Pfam" id="PF16889"/>
    </source>
</evidence>
<reference evidence="7 8" key="1">
    <citation type="submission" date="2008-10" db="EMBL/GenBank/DDBJ databases">
        <title>Genome sequence of Bacillus cereus G9842.</title>
        <authorList>
            <person name="Dodson R.J."/>
            <person name="Durkin A.S."/>
            <person name="Rosovitz M.J."/>
            <person name="Rasko D.A."/>
            <person name="Hoffmaster A."/>
            <person name="Ravel J."/>
            <person name="Sutton G."/>
        </authorList>
    </citation>
    <scope>NUCLEOTIDE SEQUENCE [LARGE SCALE GENOMIC DNA]</scope>
    <source>
        <strain evidence="7 8">G9842</strain>
    </source>
</reference>
<proteinExistence type="predicted"/>
<gene>
    <name evidence="7" type="ordered locus">BCG9842_B5558</name>
</gene>
<dbReference type="RefSeq" id="WP_000277236.1">
    <property type="nucleotide sequence ID" value="NC_011772.1"/>
</dbReference>
<dbReference type="Pfam" id="PF16889">
    <property type="entry name" value="Hepar_II_III_N"/>
    <property type="match status" value="1"/>
</dbReference>
<dbReference type="SUPFAM" id="SSF48230">
    <property type="entry name" value="Chondroitin AC/alginate lyase"/>
    <property type="match status" value="1"/>
</dbReference>
<dbReference type="EMBL" id="CP001186">
    <property type="protein sequence ID" value="ACK98221.1"/>
    <property type="molecule type" value="Genomic_DNA"/>
</dbReference>
<dbReference type="Proteomes" id="UP000006744">
    <property type="component" value="Chromosome"/>
</dbReference>
<dbReference type="Pfam" id="PF07940">
    <property type="entry name" value="Hepar_II_III_C"/>
    <property type="match status" value="1"/>
</dbReference>
<dbReference type="PANTHER" id="PTHR39210:SF1">
    <property type="entry name" value="HEPARIN-SULFATE LYASE"/>
    <property type="match status" value="1"/>
</dbReference>
<evidence type="ECO:0000256" key="3">
    <source>
        <dbReference type="ARBA" id="ARBA00022764"/>
    </source>
</evidence>
<comment type="subcellular location">
    <subcellularLocation>
        <location evidence="1">Periplasm</location>
    </subcellularLocation>
</comment>
<dbReference type="AlphaFoldDB" id="B7IQS4"/>